<protein>
    <recommendedName>
        <fullName evidence="2">Protein kinase domain-containing protein</fullName>
    </recommendedName>
</protein>
<name>A0A6A3BFA6_HIBSY</name>
<evidence type="ECO:0000259" key="2">
    <source>
        <dbReference type="PROSITE" id="PS50011"/>
    </source>
</evidence>
<accession>A0A6A3BFA6</accession>
<dbReference type="GO" id="GO:0004714">
    <property type="term" value="F:transmembrane receptor protein tyrosine kinase activity"/>
    <property type="evidence" value="ECO:0007669"/>
    <property type="project" value="InterPro"/>
</dbReference>
<dbReference type="EMBL" id="VEPZ02000857">
    <property type="protein sequence ID" value="KAE8715726.1"/>
    <property type="molecule type" value="Genomic_DNA"/>
</dbReference>
<dbReference type="Gene3D" id="1.10.510.10">
    <property type="entry name" value="Transferase(Phosphotransferase) domain 1"/>
    <property type="match status" value="1"/>
</dbReference>
<dbReference type="InterPro" id="IPR008271">
    <property type="entry name" value="Ser/Thr_kinase_AS"/>
</dbReference>
<dbReference type="AlphaFoldDB" id="A0A6A3BFA6"/>
<evidence type="ECO:0000313" key="4">
    <source>
        <dbReference type="Proteomes" id="UP000436088"/>
    </source>
</evidence>
<keyword evidence="1" id="KW-0732">Signal</keyword>
<evidence type="ECO:0000256" key="1">
    <source>
        <dbReference type="SAM" id="SignalP"/>
    </source>
</evidence>
<feature type="domain" description="Protein kinase" evidence="2">
    <location>
        <begin position="223"/>
        <end position="538"/>
    </location>
</feature>
<dbReference type="Pfam" id="PF00069">
    <property type="entry name" value="Pkinase"/>
    <property type="match status" value="1"/>
</dbReference>
<dbReference type="GO" id="GO:0009506">
    <property type="term" value="C:plasmodesma"/>
    <property type="evidence" value="ECO:0007669"/>
    <property type="project" value="TreeGrafter"/>
</dbReference>
<dbReference type="SUPFAM" id="SSF56112">
    <property type="entry name" value="Protein kinase-like (PK-like)"/>
    <property type="match status" value="1"/>
</dbReference>
<dbReference type="InterPro" id="IPR000719">
    <property type="entry name" value="Prot_kinase_dom"/>
</dbReference>
<dbReference type="PROSITE" id="PS50011">
    <property type="entry name" value="PROTEIN_KINASE_DOM"/>
    <property type="match status" value="1"/>
</dbReference>
<evidence type="ECO:0000313" key="3">
    <source>
        <dbReference type="EMBL" id="KAE8715726.1"/>
    </source>
</evidence>
<dbReference type="Proteomes" id="UP000436088">
    <property type="component" value="Unassembled WGS sequence"/>
</dbReference>
<dbReference type="PANTHER" id="PTHR27003:SF59">
    <property type="entry name" value="PROTEIN KINASE DOMAIN-CONTAINING PROTEIN"/>
    <property type="match status" value="1"/>
</dbReference>
<dbReference type="GO" id="GO:0005524">
    <property type="term" value="F:ATP binding"/>
    <property type="evidence" value="ECO:0007669"/>
    <property type="project" value="InterPro"/>
</dbReference>
<reference evidence="3" key="1">
    <citation type="submission" date="2019-09" db="EMBL/GenBank/DDBJ databases">
        <title>Draft genome information of white flower Hibiscus syriacus.</title>
        <authorList>
            <person name="Kim Y.-M."/>
        </authorList>
    </citation>
    <scope>NUCLEOTIDE SEQUENCE [LARGE SCALE GENOMIC DNA]</scope>
    <source>
        <strain evidence="3">YM2019G1</strain>
    </source>
</reference>
<proteinExistence type="predicted"/>
<feature type="signal peptide" evidence="1">
    <location>
        <begin position="1"/>
        <end position="20"/>
    </location>
</feature>
<feature type="chain" id="PRO_5025455324" description="Protein kinase domain-containing protein" evidence="1">
    <location>
        <begin position="21"/>
        <end position="598"/>
    </location>
</feature>
<comment type="caution">
    <text evidence="3">The sequence shown here is derived from an EMBL/GenBank/DDBJ whole genome shotgun (WGS) entry which is preliminary data.</text>
</comment>
<sequence length="598" mass="66536">MKKLMFQQFIFLLVLPSSSAYTPSSEYFINSGSNSNVNDNNGHNFVGDRRSGVSFFVGQGSSTVQDRSPSAGMSPFYWSARTYRQPSFYEFTMKESGAYFARHYFFVPSSSTNLASDIFSVVDSEFSLLSNFNFKNNPGLLVIREFLVNFINDNVPLITPAAGRGNSFDRSQSHVLHTLYRINVGGSILTPENDTLWRNWIPDDGFLFNPRAASSFFGGEPEYQLGNVTEYIAPSPIYRTAQEMNVEESRQLNLPYEQTIQLATPFYFDFVVDSDESGTMNISMGHGSDSQEKIGLGAIYSVKIILPAEKIASKRSNLFAIVGSVVGGLEMILVYEFMGGVPLEIISSTQLPLSTNRTVLGLKFALVQPKDLITYTGSAGGIIHRDVKFTNILLDEQLAAKVADFGISKLVLPDVEHSANIKGNFGYLDPEYFQSLQLTDKSDVYSFGVVLLEVLCARLTIIPSNRREEVNLAEWGMLWLRNGQLKKIIDPMLVDTINPSSLGKFAETAEKCLRPSDRERPIMRDVLCDLEYALHLQLSPMNGGPYEDSTTNASLEFRTPFLRLLPLNDEEDATVVFDDSSGVTASQVFSTLRVGEAR</sequence>
<dbReference type="PROSITE" id="PS00108">
    <property type="entry name" value="PROTEIN_KINASE_ST"/>
    <property type="match status" value="1"/>
</dbReference>
<dbReference type="Gene3D" id="2.60.120.430">
    <property type="entry name" value="Galactose-binding lectin"/>
    <property type="match status" value="1"/>
</dbReference>
<dbReference type="SMART" id="SM00220">
    <property type="entry name" value="S_TKc"/>
    <property type="match status" value="1"/>
</dbReference>
<dbReference type="InterPro" id="IPR045272">
    <property type="entry name" value="ANXUR1/2-like"/>
</dbReference>
<organism evidence="3 4">
    <name type="scientific">Hibiscus syriacus</name>
    <name type="common">Rose of Sharon</name>
    <dbReference type="NCBI Taxonomy" id="106335"/>
    <lineage>
        <taxon>Eukaryota</taxon>
        <taxon>Viridiplantae</taxon>
        <taxon>Streptophyta</taxon>
        <taxon>Embryophyta</taxon>
        <taxon>Tracheophyta</taxon>
        <taxon>Spermatophyta</taxon>
        <taxon>Magnoliopsida</taxon>
        <taxon>eudicotyledons</taxon>
        <taxon>Gunneridae</taxon>
        <taxon>Pentapetalae</taxon>
        <taxon>rosids</taxon>
        <taxon>malvids</taxon>
        <taxon>Malvales</taxon>
        <taxon>Malvaceae</taxon>
        <taxon>Malvoideae</taxon>
        <taxon>Hibiscus</taxon>
    </lineage>
</organism>
<dbReference type="GO" id="GO:0005886">
    <property type="term" value="C:plasma membrane"/>
    <property type="evidence" value="ECO:0007669"/>
    <property type="project" value="TreeGrafter"/>
</dbReference>
<gene>
    <name evidence="3" type="ORF">F3Y22_tig00110160pilonHSYRG00249</name>
</gene>
<dbReference type="InterPro" id="IPR011009">
    <property type="entry name" value="Kinase-like_dom_sf"/>
</dbReference>
<dbReference type="PANTHER" id="PTHR27003">
    <property type="entry name" value="OS07G0166700 PROTEIN"/>
    <property type="match status" value="1"/>
</dbReference>
<keyword evidence="4" id="KW-1185">Reference proteome</keyword>